<feature type="compositionally biased region" description="Basic residues" evidence="2">
    <location>
        <begin position="40"/>
        <end position="49"/>
    </location>
</feature>
<dbReference type="Pfam" id="PF00170">
    <property type="entry name" value="bZIP_1"/>
    <property type="match status" value="1"/>
</dbReference>
<evidence type="ECO:0000256" key="2">
    <source>
        <dbReference type="SAM" id="MobiDB-lite"/>
    </source>
</evidence>
<proteinExistence type="predicted"/>
<dbReference type="Proteomes" id="UP000095751">
    <property type="component" value="Unassembled WGS sequence"/>
</dbReference>
<dbReference type="PROSITE" id="PS00036">
    <property type="entry name" value="BZIP_BASIC"/>
    <property type="match status" value="1"/>
</dbReference>
<keyword evidence="1" id="KW-0175">Coiled coil</keyword>
<feature type="region of interest" description="Disordered" evidence="2">
    <location>
        <begin position="1"/>
        <end position="61"/>
    </location>
</feature>
<evidence type="ECO:0000259" key="3">
    <source>
        <dbReference type="PROSITE" id="PS50217"/>
    </source>
</evidence>
<dbReference type="AlphaFoldDB" id="A0A1E7FK75"/>
<feature type="compositionally biased region" description="Acidic residues" evidence="2">
    <location>
        <begin position="1"/>
        <end position="10"/>
    </location>
</feature>
<dbReference type="GO" id="GO:0003700">
    <property type="term" value="F:DNA-binding transcription factor activity"/>
    <property type="evidence" value="ECO:0007669"/>
    <property type="project" value="InterPro"/>
</dbReference>
<dbReference type="OrthoDB" id="50830at2759"/>
<dbReference type="SMART" id="SM00338">
    <property type="entry name" value="BRLZ"/>
    <property type="match status" value="1"/>
</dbReference>
<reference evidence="4 5" key="1">
    <citation type="submission" date="2016-09" db="EMBL/GenBank/DDBJ databases">
        <title>Extensive genetic diversity and differential bi-allelic expression allows diatom success in the polar Southern Ocean.</title>
        <authorList>
            <consortium name="DOE Joint Genome Institute"/>
            <person name="Mock T."/>
            <person name="Otillar R.P."/>
            <person name="Strauss J."/>
            <person name="Dupont C."/>
            <person name="Frickenhaus S."/>
            <person name="Maumus F."/>
            <person name="Mcmullan M."/>
            <person name="Sanges R."/>
            <person name="Schmutz J."/>
            <person name="Toseland A."/>
            <person name="Valas R."/>
            <person name="Veluchamy A."/>
            <person name="Ward B.J."/>
            <person name="Allen A."/>
            <person name="Barry K."/>
            <person name="Falciatore A."/>
            <person name="Ferrante M."/>
            <person name="Fortunato A.E."/>
            <person name="Gloeckner G."/>
            <person name="Gruber A."/>
            <person name="Hipkin R."/>
            <person name="Janech M."/>
            <person name="Kroth P."/>
            <person name="Leese F."/>
            <person name="Lindquist E."/>
            <person name="Lyon B.R."/>
            <person name="Martin J."/>
            <person name="Mayer C."/>
            <person name="Parker M."/>
            <person name="Quesneville H."/>
            <person name="Raymond J."/>
            <person name="Uhlig C."/>
            <person name="Valentin K.U."/>
            <person name="Worden A.Z."/>
            <person name="Armbrust E.V."/>
            <person name="Bowler C."/>
            <person name="Green B."/>
            <person name="Moulton V."/>
            <person name="Van Oosterhout C."/>
            <person name="Grigoriev I."/>
        </authorList>
    </citation>
    <scope>NUCLEOTIDE SEQUENCE [LARGE SCALE GENOMIC DNA]</scope>
    <source>
        <strain evidence="4 5">CCMP1102</strain>
    </source>
</reference>
<accession>A0A1E7FK75</accession>
<dbReference type="Gene3D" id="1.20.5.170">
    <property type="match status" value="1"/>
</dbReference>
<protein>
    <recommendedName>
        <fullName evidence="3">BZIP domain-containing protein</fullName>
    </recommendedName>
</protein>
<sequence>MMDGSNDIDEASLLSGSKRGVDDVIDEQNEFELDPEKRHEARKMRRIMANRRSARESRERRKKLLTELQDSVQTLTSDNTTLTKENLSLRRELASLIEQSGGTAALGMIHNIQALLESTQSFTNLSAQSNDGGDISPKKK</sequence>
<dbReference type="InterPro" id="IPR046347">
    <property type="entry name" value="bZIP_sf"/>
</dbReference>
<dbReference type="SUPFAM" id="SSF57959">
    <property type="entry name" value="Leucine zipper domain"/>
    <property type="match status" value="1"/>
</dbReference>
<evidence type="ECO:0000313" key="4">
    <source>
        <dbReference type="EMBL" id="OEU18571.1"/>
    </source>
</evidence>
<keyword evidence="5" id="KW-1185">Reference proteome</keyword>
<evidence type="ECO:0000256" key="1">
    <source>
        <dbReference type="SAM" id="Coils"/>
    </source>
</evidence>
<evidence type="ECO:0000313" key="5">
    <source>
        <dbReference type="Proteomes" id="UP000095751"/>
    </source>
</evidence>
<dbReference type="InterPro" id="IPR004827">
    <property type="entry name" value="bZIP"/>
</dbReference>
<gene>
    <name evidence="4" type="ORF">FRACYDRAFT_268351</name>
</gene>
<dbReference type="KEGG" id="fcy:FRACYDRAFT_268351"/>
<organism evidence="4 5">
    <name type="scientific">Fragilariopsis cylindrus CCMP1102</name>
    <dbReference type="NCBI Taxonomy" id="635003"/>
    <lineage>
        <taxon>Eukaryota</taxon>
        <taxon>Sar</taxon>
        <taxon>Stramenopiles</taxon>
        <taxon>Ochrophyta</taxon>
        <taxon>Bacillariophyta</taxon>
        <taxon>Bacillariophyceae</taxon>
        <taxon>Bacillariophycidae</taxon>
        <taxon>Bacillariales</taxon>
        <taxon>Bacillariaceae</taxon>
        <taxon>Fragilariopsis</taxon>
    </lineage>
</organism>
<feature type="compositionally biased region" description="Acidic residues" evidence="2">
    <location>
        <begin position="23"/>
        <end position="33"/>
    </location>
</feature>
<dbReference type="EMBL" id="KV784356">
    <property type="protein sequence ID" value="OEU18571.1"/>
    <property type="molecule type" value="Genomic_DNA"/>
</dbReference>
<name>A0A1E7FK75_9STRA</name>
<dbReference type="PROSITE" id="PS50217">
    <property type="entry name" value="BZIP"/>
    <property type="match status" value="1"/>
</dbReference>
<feature type="coiled-coil region" evidence="1">
    <location>
        <begin position="65"/>
        <end position="99"/>
    </location>
</feature>
<feature type="domain" description="BZIP" evidence="3">
    <location>
        <begin position="40"/>
        <end position="96"/>
    </location>
</feature>
<dbReference type="InParanoid" id="A0A1E7FK75"/>